<gene>
    <name evidence="1" type="ORF">Syun_027592</name>
</gene>
<comment type="caution">
    <text evidence="1">The sequence shown here is derived from an EMBL/GenBank/DDBJ whole genome shotgun (WGS) entry which is preliminary data.</text>
</comment>
<organism evidence="1 2">
    <name type="scientific">Stephania yunnanensis</name>
    <dbReference type="NCBI Taxonomy" id="152371"/>
    <lineage>
        <taxon>Eukaryota</taxon>
        <taxon>Viridiplantae</taxon>
        <taxon>Streptophyta</taxon>
        <taxon>Embryophyta</taxon>
        <taxon>Tracheophyta</taxon>
        <taxon>Spermatophyta</taxon>
        <taxon>Magnoliopsida</taxon>
        <taxon>Ranunculales</taxon>
        <taxon>Menispermaceae</taxon>
        <taxon>Menispermoideae</taxon>
        <taxon>Cissampelideae</taxon>
        <taxon>Stephania</taxon>
    </lineage>
</organism>
<name>A0AAP0EFX8_9MAGN</name>
<keyword evidence="2" id="KW-1185">Reference proteome</keyword>
<dbReference type="AlphaFoldDB" id="A0AAP0EFX8"/>
<proteinExistence type="predicted"/>
<dbReference type="EMBL" id="JBBNAF010000012">
    <property type="protein sequence ID" value="KAK9092681.1"/>
    <property type="molecule type" value="Genomic_DNA"/>
</dbReference>
<evidence type="ECO:0000313" key="1">
    <source>
        <dbReference type="EMBL" id="KAK9092681.1"/>
    </source>
</evidence>
<sequence length="398" mass="44616">MSLLQTITTALANQEPQIDQSIHPIIFNSNDILRNLNLQIDDSNEDQTIKRVEGWKISDIDTEIVELGNDFVKKLTKKRKNPNLFGIEEFLRLLKSFLEKIRAKVVVLVDVDGTSLSCVCVLIEKLGLFLGRDVVGLIVESCVDLGVWDVLETLIREGVVGQLVPKSLIEGVIRTNRSDLICLCVKHGSHVQSSDFLSILKYFLSPPKDAYSTMLVVRKEWEKEGLLAIEKATKKGVSSQLALVAKQASLLLMIAYDGFDSSELCMHYLFASSILDELALSYCASRLDGAEMVKLIRYFGKWLRKYERFPQVVPCPKAASSLNLKCCDFVPALEVIVKCLGSVLDDQFSSLMLHSEYYEELRSIDEVVKSLTSEVRLYCSLADLVNNVRREVGPGDNV</sequence>
<protein>
    <submittedName>
        <fullName evidence="1">Uncharacterized protein</fullName>
    </submittedName>
</protein>
<reference evidence="1 2" key="1">
    <citation type="submission" date="2024-01" db="EMBL/GenBank/DDBJ databases">
        <title>Genome assemblies of Stephania.</title>
        <authorList>
            <person name="Yang L."/>
        </authorList>
    </citation>
    <scope>NUCLEOTIDE SEQUENCE [LARGE SCALE GENOMIC DNA]</scope>
    <source>
        <strain evidence="1">YNDBR</strain>
        <tissue evidence="1">Leaf</tissue>
    </source>
</reference>
<evidence type="ECO:0000313" key="2">
    <source>
        <dbReference type="Proteomes" id="UP001420932"/>
    </source>
</evidence>
<dbReference type="PANTHER" id="PTHR37181:SF1">
    <property type="entry name" value="F6A14.6 PROTEIN"/>
    <property type="match status" value="1"/>
</dbReference>
<dbReference type="Proteomes" id="UP001420932">
    <property type="component" value="Unassembled WGS sequence"/>
</dbReference>
<dbReference type="PANTHER" id="PTHR37181">
    <property type="entry name" value="F6A14.6 PROTEIN"/>
    <property type="match status" value="1"/>
</dbReference>
<accession>A0AAP0EFX8</accession>